<dbReference type="AlphaFoldDB" id="A0A953LH49"/>
<sequence length="571" mass="62614">MRYRVSTRSGSTPHRLRVHRLAGQSLQLEAYFRSLGLAREADLARRMAVSPRSETRLFELVHRNPALPVPARLGQAEALMDLYFGHSQDLTVRHISLEPGAVPAMIVYLPTMVDEPRLDQSLHSLLQPASAAERPPAARDVVGWIRHHQVSAPDTSEVVQIRQAAFAVSEGMAVLFVQGSGCALAFDVTGGPQRAISESKTQRVVRGPREGFIESIHVNLTLIRRRVRDPRLRVDMLTVGELTRTRVAVCYLATVCKQSLIDEAMRRIRRVKVDGMLDSGQLMELIEDTPWTVFPLVRATERPDAVVGGLLEGRFAIVVDGSPWVLVAPSTFMDLIHSPEDYFERFPAVVLVRILRVLFAAVALFGPSIYVALTTFHRETIPTNLLLTIMAAREGVPFPAAMEAFMMELGFEIIREAGVRMPSQLGQSVSIVGALILGESAIQAGIVSAPMIITVAVTALANLMLPDYSTALALRMLRFPLLILAGTYGAYGLILGATALLIHLLSLRSFGTPYMAPFGPLLPSDLRDTVVRSPLWARQKRPAAVEQTDPVRAGHGMKPGPGPVRRAGARR</sequence>
<comment type="caution">
    <text evidence="5">The sequence shown here is derived from an EMBL/GenBank/DDBJ whole genome shotgun (WGS) entry which is preliminary data.</text>
</comment>
<dbReference type="RefSeq" id="WP_273377354.1">
    <property type="nucleotide sequence ID" value="NZ_PIUK01000001.1"/>
</dbReference>
<feature type="region of interest" description="Disordered" evidence="3">
    <location>
        <begin position="541"/>
        <end position="571"/>
    </location>
</feature>
<dbReference type="PIRSF" id="PIRSF005690">
    <property type="entry name" value="GerBA"/>
    <property type="match status" value="1"/>
</dbReference>
<accession>A0A953LH49</accession>
<protein>
    <submittedName>
        <fullName evidence="5">Spore germination protein</fullName>
    </submittedName>
</protein>
<keyword evidence="4" id="KW-1133">Transmembrane helix</keyword>
<feature type="transmembrane region" description="Helical" evidence="4">
    <location>
        <begin position="481"/>
        <end position="505"/>
    </location>
</feature>
<dbReference type="Pfam" id="PF03323">
    <property type="entry name" value="GerA"/>
    <property type="match status" value="1"/>
</dbReference>
<comment type="similarity">
    <text evidence="1">Belongs to the GerABKA family.</text>
</comment>
<reference evidence="5" key="1">
    <citation type="submission" date="2017-11" db="EMBL/GenBank/DDBJ databases">
        <title>Three new genomes from thermophilic consortium.</title>
        <authorList>
            <person name="Quaggio R."/>
            <person name="Amgarten D."/>
            <person name="Setubal J.C."/>
        </authorList>
    </citation>
    <scope>NUCLEOTIDE SEQUENCE</scope>
    <source>
        <strain evidence="5">ZCTH01-B2</strain>
    </source>
</reference>
<name>A0A953LH49_SYMTR</name>
<organism evidence="5 6">
    <name type="scientific">Symbiobacterium thermophilum</name>
    <dbReference type="NCBI Taxonomy" id="2734"/>
    <lineage>
        <taxon>Bacteria</taxon>
        <taxon>Bacillati</taxon>
        <taxon>Bacillota</taxon>
        <taxon>Clostridia</taxon>
        <taxon>Eubacteriales</taxon>
        <taxon>Symbiobacteriaceae</taxon>
        <taxon>Symbiobacterium</taxon>
    </lineage>
</organism>
<dbReference type="GO" id="GO:0016020">
    <property type="term" value="C:membrane"/>
    <property type="evidence" value="ECO:0007669"/>
    <property type="project" value="InterPro"/>
</dbReference>
<evidence type="ECO:0000313" key="5">
    <source>
        <dbReference type="EMBL" id="MBY6274594.1"/>
    </source>
</evidence>
<evidence type="ECO:0000256" key="4">
    <source>
        <dbReference type="SAM" id="Phobius"/>
    </source>
</evidence>
<dbReference type="InterPro" id="IPR050768">
    <property type="entry name" value="UPF0353/GerABKA_families"/>
</dbReference>
<dbReference type="PANTHER" id="PTHR22550">
    <property type="entry name" value="SPORE GERMINATION PROTEIN"/>
    <property type="match status" value="1"/>
</dbReference>
<keyword evidence="2 4" id="KW-0472">Membrane</keyword>
<dbReference type="EMBL" id="PIUK01000001">
    <property type="protein sequence ID" value="MBY6274594.1"/>
    <property type="molecule type" value="Genomic_DNA"/>
</dbReference>
<proteinExistence type="inferred from homology"/>
<evidence type="ECO:0000256" key="2">
    <source>
        <dbReference type="ARBA" id="ARBA00023136"/>
    </source>
</evidence>
<dbReference type="InterPro" id="IPR004995">
    <property type="entry name" value="Spore_Ger"/>
</dbReference>
<evidence type="ECO:0000256" key="3">
    <source>
        <dbReference type="SAM" id="MobiDB-lite"/>
    </source>
</evidence>
<evidence type="ECO:0000313" key="6">
    <source>
        <dbReference type="Proteomes" id="UP000732377"/>
    </source>
</evidence>
<dbReference type="GO" id="GO:0009847">
    <property type="term" value="P:spore germination"/>
    <property type="evidence" value="ECO:0007669"/>
    <property type="project" value="InterPro"/>
</dbReference>
<dbReference type="PANTHER" id="PTHR22550:SF5">
    <property type="entry name" value="LEUCINE ZIPPER PROTEIN 4"/>
    <property type="match status" value="1"/>
</dbReference>
<keyword evidence="4" id="KW-0812">Transmembrane</keyword>
<feature type="transmembrane region" description="Helical" evidence="4">
    <location>
        <begin position="435"/>
        <end position="461"/>
    </location>
</feature>
<feature type="transmembrane region" description="Helical" evidence="4">
    <location>
        <begin position="354"/>
        <end position="376"/>
    </location>
</feature>
<dbReference type="Proteomes" id="UP000732377">
    <property type="component" value="Unassembled WGS sequence"/>
</dbReference>
<evidence type="ECO:0000256" key="1">
    <source>
        <dbReference type="ARBA" id="ARBA00005278"/>
    </source>
</evidence>
<gene>
    <name evidence="5" type="ORF">CWE10_00025</name>
</gene>